<evidence type="ECO:0000313" key="3">
    <source>
        <dbReference type="Proteomes" id="UP000299102"/>
    </source>
</evidence>
<feature type="chain" id="PRO_5020020819" description="Secreted protein" evidence="1">
    <location>
        <begin position="17"/>
        <end position="94"/>
    </location>
</feature>
<comment type="caution">
    <text evidence="2">The sequence shown here is derived from an EMBL/GenBank/DDBJ whole genome shotgun (WGS) entry which is preliminary data.</text>
</comment>
<dbReference type="EMBL" id="BGZK01000165">
    <property type="protein sequence ID" value="GBP24717.1"/>
    <property type="molecule type" value="Genomic_DNA"/>
</dbReference>
<keyword evidence="3" id="KW-1185">Reference proteome</keyword>
<evidence type="ECO:0000256" key="1">
    <source>
        <dbReference type="SAM" id="SignalP"/>
    </source>
</evidence>
<organism evidence="2 3">
    <name type="scientific">Eumeta variegata</name>
    <name type="common">Bagworm moth</name>
    <name type="synonym">Eumeta japonica</name>
    <dbReference type="NCBI Taxonomy" id="151549"/>
    <lineage>
        <taxon>Eukaryota</taxon>
        <taxon>Metazoa</taxon>
        <taxon>Ecdysozoa</taxon>
        <taxon>Arthropoda</taxon>
        <taxon>Hexapoda</taxon>
        <taxon>Insecta</taxon>
        <taxon>Pterygota</taxon>
        <taxon>Neoptera</taxon>
        <taxon>Endopterygota</taxon>
        <taxon>Lepidoptera</taxon>
        <taxon>Glossata</taxon>
        <taxon>Ditrysia</taxon>
        <taxon>Tineoidea</taxon>
        <taxon>Psychidae</taxon>
        <taxon>Oiketicinae</taxon>
        <taxon>Eumeta</taxon>
    </lineage>
</organism>
<accession>A0A4C1UF27</accession>
<feature type="signal peptide" evidence="1">
    <location>
        <begin position="1"/>
        <end position="16"/>
    </location>
</feature>
<dbReference type="AlphaFoldDB" id="A0A4C1UF27"/>
<proteinExistence type="predicted"/>
<name>A0A4C1UF27_EUMVA</name>
<evidence type="ECO:0008006" key="4">
    <source>
        <dbReference type="Google" id="ProtNLM"/>
    </source>
</evidence>
<reference evidence="2 3" key="1">
    <citation type="journal article" date="2019" name="Commun. Biol.">
        <title>The bagworm genome reveals a unique fibroin gene that provides high tensile strength.</title>
        <authorList>
            <person name="Kono N."/>
            <person name="Nakamura H."/>
            <person name="Ohtoshi R."/>
            <person name="Tomita M."/>
            <person name="Numata K."/>
            <person name="Arakawa K."/>
        </authorList>
    </citation>
    <scope>NUCLEOTIDE SEQUENCE [LARGE SCALE GENOMIC DNA]</scope>
</reference>
<protein>
    <recommendedName>
        <fullName evidence="4">Secreted protein</fullName>
    </recommendedName>
</protein>
<dbReference type="Proteomes" id="UP000299102">
    <property type="component" value="Unassembled WGS sequence"/>
</dbReference>
<keyword evidence="1" id="KW-0732">Signal</keyword>
<evidence type="ECO:0000313" key="2">
    <source>
        <dbReference type="EMBL" id="GBP24717.1"/>
    </source>
</evidence>
<gene>
    <name evidence="2" type="ORF">EVAR_79564_1</name>
</gene>
<sequence>MIITVVLFHMPVATVSVVGAGGSRRGGAGERAIERTRRGPAGDRLWPNPVVFLHDDRRLVTVGSILMLSSGGSRKNYILALESSVIPLKRGKPM</sequence>